<dbReference type="Proteomes" id="UP000664991">
    <property type="component" value="Unassembled WGS sequence"/>
</dbReference>
<dbReference type="InterPro" id="IPR000436">
    <property type="entry name" value="Sushi_SCR_CCP_dom"/>
</dbReference>
<evidence type="ECO:0000256" key="1">
    <source>
        <dbReference type="ARBA" id="ARBA00022729"/>
    </source>
</evidence>
<dbReference type="Gene3D" id="2.10.70.10">
    <property type="entry name" value="Complement Module, domain 1"/>
    <property type="match status" value="1"/>
</dbReference>
<evidence type="ECO:0000313" key="5">
    <source>
        <dbReference type="EMBL" id="KAG5206179.1"/>
    </source>
</evidence>
<dbReference type="AlphaFoldDB" id="A0A836ADR0"/>
<protein>
    <recommendedName>
        <fullName evidence="4">Sushi domain-containing protein</fullName>
    </recommendedName>
</protein>
<dbReference type="CDD" id="cd00033">
    <property type="entry name" value="CCP"/>
    <property type="match status" value="1"/>
</dbReference>
<accession>A0A836ADR0</accession>
<organism evidence="5 6">
    <name type="scientific">Ovis aries</name>
    <name type="common">Sheep</name>
    <dbReference type="NCBI Taxonomy" id="9940"/>
    <lineage>
        <taxon>Eukaryota</taxon>
        <taxon>Metazoa</taxon>
        <taxon>Chordata</taxon>
        <taxon>Craniata</taxon>
        <taxon>Vertebrata</taxon>
        <taxon>Euteleostomi</taxon>
        <taxon>Mammalia</taxon>
        <taxon>Eutheria</taxon>
        <taxon>Laurasiatheria</taxon>
        <taxon>Artiodactyla</taxon>
        <taxon>Ruminantia</taxon>
        <taxon>Pecora</taxon>
        <taxon>Bovidae</taxon>
        <taxon>Caprinae</taxon>
        <taxon>Ovis</taxon>
    </lineage>
</organism>
<evidence type="ECO:0000256" key="2">
    <source>
        <dbReference type="ARBA" id="ARBA00023157"/>
    </source>
</evidence>
<dbReference type="PROSITE" id="PS50923">
    <property type="entry name" value="SUSHI"/>
    <property type="match status" value="1"/>
</dbReference>
<keyword evidence="2" id="KW-1015">Disulfide bond</keyword>
<evidence type="ECO:0000256" key="3">
    <source>
        <dbReference type="PROSITE-ProRule" id="PRU00302"/>
    </source>
</evidence>
<dbReference type="Pfam" id="PF00084">
    <property type="entry name" value="Sushi"/>
    <property type="match status" value="1"/>
</dbReference>
<keyword evidence="3" id="KW-0768">Sushi</keyword>
<reference evidence="5 6" key="1">
    <citation type="submission" date="2020-12" db="EMBL/GenBank/DDBJ databases">
        <title>De novo assembly of Tibetan sheep genome.</title>
        <authorList>
            <person name="Li X."/>
        </authorList>
    </citation>
    <scope>NUCLEOTIDE SEQUENCE [LARGE SCALE GENOMIC DNA]</scope>
    <source>
        <tissue evidence="5">Heart</tissue>
    </source>
</reference>
<name>A0A836ADR0_SHEEP</name>
<gene>
    <name evidence="5" type="ORF">JEQ12_017752</name>
</gene>
<keyword evidence="1" id="KW-0732">Signal</keyword>
<dbReference type="EMBL" id="JAEMGP010000007">
    <property type="protein sequence ID" value="KAG5206179.1"/>
    <property type="molecule type" value="Genomic_DNA"/>
</dbReference>
<proteinExistence type="predicted"/>
<dbReference type="SUPFAM" id="SSF57535">
    <property type="entry name" value="Complement control module/SCR domain"/>
    <property type="match status" value="1"/>
</dbReference>
<dbReference type="InterPro" id="IPR035976">
    <property type="entry name" value="Sushi/SCR/CCP_sf"/>
</dbReference>
<sequence>MIWFQVSQFPNQLTPAASLKHQPTNTLRAVNLPSFDCTLAYTCHLAFFLSGGPEHSTCKADVKWTGKAPVCKSKGMREACETVTKTPGLCTRTVTDLNQIRVPQVYYLFLRRHFSPFPLVTGLLGAQFSNQTNEMRHKRFSLICGITFGSSATRVAFPEKLRLLGWQCVELMFEKQKLKGGSSTD</sequence>
<comment type="caution">
    <text evidence="5">The sequence shown here is derived from an EMBL/GenBank/DDBJ whole genome shotgun (WGS) entry which is preliminary data.</text>
</comment>
<comment type="caution">
    <text evidence="3">Lacks conserved residue(s) required for the propagation of feature annotation.</text>
</comment>
<feature type="domain" description="Sushi" evidence="4">
    <location>
        <begin position="18"/>
        <end position="73"/>
    </location>
</feature>
<evidence type="ECO:0000313" key="6">
    <source>
        <dbReference type="Proteomes" id="UP000664991"/>
    </source>
</evidence>
<evidence type="ECO:0000259" key="4">
    <source>
        <dbReference type="PROSITE" id="PS50923"/>
    </source>
</evidence>